<dbReference type="EMBL" id="QBML01000002">
    <property type="protein sequence ID" value="PZO44527.1"/>
    <property type="molecule type" value="Genomic_DNA"/>
</dbReference>
<feature type="domain" description="AbiTii" evidence="1">
    <location>
        <begin position="26"/>
        <end position="153"/>
    </location>
</feature>
<dbReference type="Proteomes" id="UP000249467">
    <property type="component" value="Unassembled WGS sequence"/>
</dbReference>
<gene>
    <name evidence="2" type="ORF">DCF19_01915</name>
</gene>
<dbReference type="InterPro" id="IPR041304">
    <property type="entry name" value="AbiTii"/>
</dbReference>
<evidence type="ECO:0000313" key="2">
    <source>
        <dbReference type="EMBL" id="PZO44527.1"/>
    </source>
</evidence>
<organism evidence="2 3">
    <name type="scientific">Pseudanabaena frigida</name>
    <dbReference type="NCBI Taxonomy" id="945775"/>
    <lineage>
        <taxon>Bacteria</taxon>
        <taxon>Bacillati</taxon>
        <taxon>Cyanobacteriota</taxon>
        <taxon>Cyanophyceae</taxon>
        <taxon>Pseudanabaenales</taxon>
        <taxon>Pseudanabaenaceae</taxon>
        <taxon>Pseudanabaena</taxon>
    </lineage>
</organism>
<proteinExistence type="predicted"/>
<protein>
    <recommendedName>
        <fullName evidence="1">AbiTii domain-containing protein</fullName>
    </recommendedName>
</protein>
<dbReference type="Pfam" id="PF18864">
    <property type="entry name" value="AbiTii"/>
    <property type="match status" value="1"/>
</dbReference>
<reference evidence="2 3" key="2">
    <citation type="submission" date="2018-06" db="EMBL/GenBank/DDBJ databases">
        <title>Metagenomic assembly of (sub)arctic Cyanobacteria and their associated microbiome from non-axenic cultures.</title>
        <authorList>
            <person name="Baurain D."/>
        </authorList>
    </citation>
    <scope>NUCLEOTIDE SEQUENCE [LARGE SCALE GENOMIC DNA]</scope>
    <source>
        <strain evidence="2">ULC066bin1</strain>
    </source>
</reference>
<dbReference type="AlphaFoldDB" id="A0A2W4WMW8"/>
<evidence type="ECO:0000259" key="1">
    <source>
        <dbReference type="Pfam" id="PF18864"/>
    </source>
</evidence>
<evidence type="ECO:0000313" key="3">
    <source>
        <dbReference type="Proteomes" id="UP000249467"/>
    </source>
</evidence>
<sequence>MQAPESLIAFSLDDVLAALEVRLELEEAIDKLPLTKALEQCLLFAQANNLADLAQFVTQELDGYNVSPPSDRIVYLSYFDNGGQPINGLDQYSSYPLVTGIRKLELHLKNGLSLMLPKQIMNFLSQVAGREVDTGHISPSEINKCLESIRTLTIQKLKSKI</sequence>
<comment type="caution">
    <text evidence="2">The sequence shown here is derived from an EMBL/GenBank/DDBJ whole genome shotgun (WGS) entry which is preliminary data.</text>
</comment>
<reference evidence="2 3" key="1">
    <citation type="submission" date="2018-04" db="EMBL/GenBank/DDBJ databases">
        <authorList>
            <person name="Go L.Y."/>
            <person name="Mitchell J.A."/>
        </authorList>
    </citation>
    <scope>NUCLEOTIDE SEQUENCE [LARGE SCALE GENOMIC DNA]</scope>
    <source>
        <strain evidence="2">ULC066bin1</strain>
    </source>
</reference>
<accession>A0A2W4WMW8</accession>
<name>A0A2W4WMW8_9CYAN</name>